<accession>A0A4S8KB21</accession>
<keyword evidence="3" id="KW-1185">Reference proteome</keyword>
<dbReference type="Proteomes" id="UP000317650">
    <property type="component" value="Chromosome 4"/>
</dbReference>
<dbReference type="Pfam" id="PF12515">
    <property type="entry name" value="CaATP_NAI"/>
    <property type="match status" value="1"/>
</dbReference>
<dbReference type="Gene3D" id="1.20.5.170">
    <property type="match status" value="1"/>
</dbReference>
<dbReference type="InterPro" id="IPR024750">
    <property type="entry name" value="Ca_ATPase_N_dom"/>
</dbReference>
<proteinExistence type="predicted"/>
<dbReference type="AlphaFoldDB" id="A0A4S8KB21"/>
<dbReference type="GO" id="GO:0005516">
    <property type="term" value="F:calmodulin binding"/>
    <property type="evidence" value="ECO:0007669"/>
    <property type="project" value="InterPro"/>
</dbReference>
<evidence type="ECO:0000259" key="1">
    <source>
        <dbReference type="Pfam" id="PF12515"/>
    </source>
</evidence>
<feature type="domain" description="Calcium-transporting P-type ATPase N-terminal autoinhibitory" evidence="1">
    <location>
        <begin position="5"/>
        <end position="50"/>
    </location>
</feature>
<evidence type="ECO:0000313" key="3">
    <source>
        <dbReference type="Proteomes" id="UP000317650"/>
    </source>
</evidence>
<dbReference type="STRING" id="52838.A0A4S8KB21"/>
<name>A0A4S8KB21_MUSBA</name>
<dbReference type="EMBL" id="PYDT01000001">
    <property type="protein sequence ID" value="THU72296.1"/>
    <property type="molecule type" value="Genomic_DNA"/>
</dbReference>
<sequence>MESYLNENFGGVKSKNSTEESLERWRKLVGVVKNPKRRFRFTANLSKRSEAAAMKRSNHVRLRPRFTFSIVVGTLLELKLTYPVSSIILSF</sequence>
<gene>
    <name evidence="2" type="ORF">C4D60_Mb04t10600</name>
</gene>
<comment type="caution">
    <text evidence="2">The sequence shown here is derived from an EMBL/GenBank/DDBJ whole genome shotgun (WGS) entry which is preliminary data.</text>
</comment>
<reference evidence="2 3" key="1">
    <citation type="journal article" date="2019" name="Nat. Plants">
        <title>Genome sequencing of Musa balbisiana reveals subgenome evolution and function divergence in polyploid bananas.</title>
        <authorList>
            <person name="Yao X."/>
        </authorList>
    </citation>
    <scope>NUCLEOTIDE SEQUENCE [LARGE SCALE GENOMIC DNA]</scope>
    <source>
        <strain evidence="3">cv. DH-PKW</strain>
        <tissue evidence="2">Leaves</tissue>
    </source>
</reference>
<evidence type="ECO:0000313" key="2">
    <source>
        <dbReference type="EMBL" id="THU72296.1"/>
    </source>
</evidence>
<dbReference type="FunFam" id="1.20.5.170:FF:000026">
    <property type="entry name" value="Calcium-transporting ATPase"/>
    <property type="match status" value="1"/>
</dbReference>
<protein>
    <recommendedName>
        <fullName evidence="1">Calcium-transporting P-type ATPase N-terminal autoinhibitory domain-containing protein</fullName>
    </recommendedName>
</protein>
<organism evidence="2 3">
    <name type="scientific">Musa balbisiana</name>
    <name type="common">Banana</name>
    <dbReference type="NCBI Taxonomy" id="52838"/>
    <lineage>
        <taxon>Eukaryota</taxon>
        <taxon>Viridiplantae</taxon>
        <taxon>Streptophyta</taxon>
        <taxon>Embryophyta</taxon>
        <taxon>Tracheophyta</taxon>
        <taxon>Spermatophyta</taxon>
        <taxon>Magnoliopsida</taxon>
        <taxon>Liliopsida</taxon>
        <taxon>Zingiberales</taxon>
        <taxon>Musaceae</taxon>
        <taxon>Musa</taxon>
    </lineage>
</organism>